<evidence type="ECO:0000313" key="7">
    <source>
        <dbReference type="EMBL" id="WXA91962.1"/>
    </source>
</evidence>
<evidence type="ECO:0000259" key="6">
    <source>
        <dbReference type="PROSITE" id="PS52015"/>
    </source>
</evidence>
<evidence type="ECO:0000313" key="8">
    <source>
        <dbReference type="Proteomes" id="UP001379533"/>
    </source>
</evidence>
<dbReference type="SUPFAM" id="SSF74653">
    <property type="entry name" value="TolA/TonB C-terminal domain"/>
    <property type="match status" value="1"/>
</dbReference>
<name>A0ABZ2K035_9BACT</name>
<feature type="compositionally biased region" description="Basic and acidic residues" evidence="5">
    <location>
        <begin position="35"/>
        <end position="64"/>
    </location>
</feature>
<evidence type="ECO:0000256" key="4">
    <source>
        <dbReference type="ARBA" id="ARBA00023136"/>
    </source>
</evidence>
<dbReference type="RefSeq" id="WP_394842579.1">
    <property type="nucleotide sequence ID" value="NZ_CP089982.1"/>
</dbReference>
<proteinExistence type="predicted"/>
<feature type="region of interest" description="Disordered" evidence="5">
    <location>
        <begin position="1"/>
        <end position="73"/>
    </location>
</feature>
<dbReference type="Gene3D" id="3.30.1150.10">
    <property type="match status" value="1"/>
</dbReference>
<dbReference type="InterPro" id="IPR037682">
    <property type="entry name" value="TonB_C"/>
</dbReference>
<dbReference type="InterPro" id="IPR006260">
    <property type="entry name" value="TonB/TolA_C"/>
</dbReference>
<protein>
    <submittedName>
        <fullName evidence="7">Energy transducer TonB</fullName>
    </submittedName>
</protein>
<keyword evidence="8" id="KW-1185">Reference proteome</keyword>
<dbReference type="Proteomes" id="UP001379533">
    <property type="component" value="Chromosome"/>
</dbReference>
<evidence type="ECO:0000256" key="1">
    <source>
        <dbReference type="ARBA" id="ARBA00004167"/>
    </source>
</evidence>
<comment type="subcellular location">
    <subcellularLocation>
        <location evidence="1">Membrane</location>
        <topology evidence="1">Single-pass membrane protein</topology>
    </subcellularLocation>
</comment>
<dbReference type="PROSITE" id="PS52015">
    <property type="entry name" value="TONB_CTD"/>
    <property type="match status" value="1"/>
</dbReference>
<feature type="compositionally biased region" description="Pro residues" evidence="5">
    <location>
        <begin position="18"/>
        <end position="28"/>
    </location>
</feature>
<evidence type="ECO:0000256" key="2">
    <source>
        <dbReference type="ARBA" id="ARBA00022692"/>
    </source>
</evidence>
<evidence type="ECO:0000256" key="3">
    <source>
        <dbReference type="ARBA" id="ARBA00022989"/>
    </source>
</evidence>
<evidence type="ECO:0000256" key="5">
    <source>
        <dbReference type="SAM" id="MobiDB-lite"/>
    </source>
</evidence>
<keyword evidence="3" id="KW-1133">Transmembrane helix</keyword>
<dbReference type="Pfam" id="PF03544">
    <property type="entry name" value="TonB_C"/>
    <property type="match status" value="1"/>
</dbReference>
<dbReference type="EMBL" id="CP089982">
    <property type="protein sequence ID" value="WXA91962.1"/>
    <property type="molecule type" value="Genomic_DNA"/>
</dbReference>
<keyword evidence="2" id="KW-0812">Transmembrane</keyword>
<gene>
    <name evidence="7" type="ORF">LZC95_36620</name>
</gene>
<dbReference type="NCBIfam" id="TIGR01352">
    <property type="entry name" value="tonB_Cterm"/>
    <property type="match status" value="1"/>
</dbReference>
<feature type="domain" description="TonB C-terminal" evidence="6">
    <location>
        <begin position="141"/>
        <end position="229"/>
    </location>
</feature>
<sequence length="229" mass="24012">MRAHQQIKKQATEVKFVAPPPPPPPPPVATAVPRTAERPKAKKEFVKKENTIVDSKEAPKEDNTAKGGSESVEATCGVPGKPACCGGPGEPPCRHCGGAGEPACCGGPGEPACAPVKAAVCGDPGMPPCPPQTTVIPFGPGMAKPTMLAGTEQPTLPREALVAKVEGLILVKCTLTKEGTVEDCKFIKSLPYTEEAILANLKARKYTPVMFQGQPQAVTYTFTFRIQAQ</sequence>
<organism evidence="7 8">
    <name type="scientific">Pendulispora brunnea</name>
    <dbReference type="NCBI Taxonomy" id="2905690"/>
    <lineage>
        <taxon>Bacteria</taxon>
        <taxon>Pseudomonadati</taxon>
        <taxon>Myxococcota</taxon>
        <taxon>Myxococcia</taxon>
        <taxon>Myxococcales</taxon>
        <taxon>Sorangiineae</taxon>
        <taxon>Pendulisporaceae</taxon>
        <taxon>Pendulispora</taxon>
    </lineage>
</organism>
<keyword evidence="4" id="KW-0472">Membrane</keyword>
<accession>A0ABZ2K035</accession>
<reference evidence="7 8" key="1">
    <citation type="submission" date="2021-12" db="EMBL/GenBank/DDBJ databases">
        <title>Discovery of the Pendulisporaceae a myxobacterial family with distinct sporulation behavior and unique specialized metabolism.</title>
        <authorList>
            <person name="Garcia R."/>
            <person name="Popoff A."/>
            <person name="Bader C.D."/>
            <person name="Loehr J."/>
            <person name="Walesch S."/>
            <person name="Walt C."/>
            <person name="Boldt J."/>
            <person name="Bunk B."/>
            <person name="Haeckl F.J.F.P.J."/>
            <person name="Gunesch A.P."/>
            <person name="Birkelbach J."/>
            <person name="Nuebel U."/>
            <person name="Pietschmann T."/>
            <person name="Bach T."/>
            <person name="Mueller R."/>
        </authorList>
    </citation>
    <scope>NUCLEOTIDE SEQUENCE [LARGE SCALE GENOMIC DNA]</scope>
    <source>
        <strain evidence="7 8">MSr12523</strain>
    </source>
</reference>